<organism evidence="2 3">
    <name type="scientific">Dokdonia pacifica</name>
    <dbReference type="NCBI Taxonomy" id="1627892"/>
    <lineage>
        <taxon>Bacteria</taxon>
        <taxon>Pseudomonadati</taxon>
        <taxon>Bacteroidota</taxon>
        <taxon>Flavobacteriia</taxon>
        <taxon>Flavobacteriales</taxon>
        <taxon>Flavobacteriaceae</taxon>
        <taxon>Dokdonia</taxon>
    </lineage>
</organism>
<reference evidence="2 3" key="1">
    <citation type="submission" date="2017-06" db="EMBL/GenBank/DDBJ databases">
        <authorList>
            <person name="Kim H.J."/>
            <person name="Triplett B.A."/>
        </authorList>
    </citation>
    <scope>NUCLEOTIDE SEQUENCE [LARGE SCALE GENOMIC DNA]</scope>
    <source>
        <strain evidence="2 3">DSM 25597</strain>
    </source>
</reference>
<sequence>MMKNAMQISKQLLTAILLISLVISCSPEDGEIGPQGPQGEQGVPGPAGEDGQDGEQGEQGETGTANVIYSEWIPSDFASPITDDFDQFELDVPQLNEVLQDSGVILVYARRSTLIYPIPITFFGSLDENYNWRLLTTNDDIIAVRVNSTDGGVIGEPFLNDEYRYVLIPGGQEAEGGRTMSAQDYQNMSYEEIAHLFNIKD</sequence>
<evidence type="ECO:0000313" key="2">
    <source>
        <dbReference type="EMBL" id="SNR39743.1"/>
    </source>
</evidence>
<feature type="region of interest" description="Disordered" evidence="1">
    <location>
        <begin position="29"/>
        <end position="61"/>
    </location>
</feature>
<evidence type="ECO:0000256" key="1">
    <source>
        <dbReference type="SAM" id="MobiDB-lite"/>
    </source>
</evidence>
<dbReference type="EMBL" id="FZNY01000001">
    <property type="protein sequence ID" value="SNR39743.1"/>
    <property type="molecule type" value="Genomic_DNA"/>
</dbReference>
<dbReference type="Proteomes" id="UP000198379">
    <property type="component" value="Unassembled WGS sequence"/>
</dbReference>
<gene>
    <name evidence="2" type="ORF">SAMN06265376_101546</name>
</gene>
<name>A0A238W0R8_9FLAO</name>
<evidence type="ECO:0008006" key="4">
    <source>
        <dbReference type="Google" id="ProtNLM"/>
    </source>
</evidence>
<evidence type="ECO:0000313" key="3">
    <source>
        <dbReference type="Proteomes" id="UP000198379"/>
    </source>
</evidence>
<dbReference type="OrthoDB" id="679784at2"/>
<proteinExistence type="predicted"/>
<accession>A0A238W0R8</accession>
<dbReference type="RefSeq" id="WP_143337031.1">
    <property type="nucleotide sequence ID" value="NZ_BMEP01000002.1"/>
</dbReference>
<feature type="compositionally biased region" description="Low complexity" evidence="1">
    <location>
        <begin position="32"/>
        <end position="49"/>
    </location>
</feature>
<dbReference type="PROSITE" id="PS51257">
    <property type="entry name" value="PROKAR_LIPOPROTEIN"/>
    <property type="match status" value="1"/>
</dbReference>
<keyword evidence="3" id="KW-1185">Reference proteome</keyword>
<dbReference type="Gene3D" id="1.20.5.320">
    <property type="entry name" value="6-Phosphogluconate Dehydrogenase, domain 3"/>
    <property type="match status" value="1"/>
</dbReference>
<dbReference type="AlphaFoldDB" id="A0A238W0R8"/>
<protein>
    <recommendedName>
        <fullName evidence="4">Collagen triple helix repeat-containing protein</fullName>
    </recommendedName>
</protein>